<evidence type="ECO:0000256" key="1">
    <source>
        <dbReference type="ARBA" id="ARBA00004141"/>
    </source>
</evidence>
<name>A0A6G1ML61_ORBOL</name>
<dbReference type="PANTHER" id="PTHR31595:SF57">
    <property type="entry name" value="OS04G0481900 PROTEIN"/>
    <property type="match status" value="1"/>
</dbReference>
<keyword evidence="5 8" id="KW-0812">Transmembrane</keyword>
<feature type="domain" description="Wax synthase" evidence="9">
    <location>
        <begin position="236"/>
        <end position="316"/>
    </location>
</feature>
<evidence type="ECO:0000259" key="9">
    <source>
        <dbReference type="Pfam" id="PF13813"/>
    </source>
</evidence>
<feature type="transmembrane region" description="Helical" evidence="8">
    <location>
        <begin position="6"/>
        <end position="23"/>
    </location>
</feature>
<protein>
    <recommendedName>
        <fullName evidence="9">Wax synthase domain-containing protein</fullName>
    </recommendedName>
</protein>
<evidence type="ECO:0000256" key="4">
    <source>
        <dbReference type="ARBA" id="ARBA00022679"/>
    </source>
</evidence>
<feature type="transmembrane region" description="Helical" evidence="8">
    <location>
        <begin position="375"/>
        <end position="394"/>
    </location>
</feature>
<dbReference type="EMBL" id="WIPF01000078">
    <property type="protein sequence ID" value="KAF3213344.1"/>
    <property type="molecule type" value="Genomic_DNA"/>
</dbReference>
<dbReference type="Proteomes" id="UP000472727">
    <property type="component" value="Unassembled WGS sequence"/>
</dbReference>
<feature type="transmembrane region" description="Helical" evidence="8">
    <location>
        <begin position="58"/>
        <end position="78"/>
    </location>
</feature>
<dbReference type="GO" id="GO:0008374">
    <property type="term" value="F:O-acyltransferase activity"/>
    <property type="evidence" value="ECO:0007669"/>
    <property type="project" value="InterPro"/>
</dbReference>
<dbReference type="Pfam" id="PF13813">
    <property type="entry name" value="MBOAT_2"/>
    <property type="match status" value="1"/>
</dbReference>
<evidence type="ECO:0000313" key="14">
    <source>
        <dbReference type="EMBL" id="KAF3229832.1"/>
    </source>
</evidence>
<dbReference type="InterPro" id="IPR032805">
    <property type="entry name" value="Wax_synthase_dom"/>
</dbReference>
<evidence type="ECO:0000256" key="6">
    <source>
        <dbReference type="ARBA" id="ARBA00022989"/>
    </source>
</evidence>
<dbReference type="EMBL" id="WIWS01000001">
    <property type="protein sequence ID" value="KAF3229624.1"/>
    <property type="molecule type" value="Genomic_DNA"/>
</dbReference>
<keyword evidence="6 8" id="KW-1133">Transmembrane helix</keyword>
<evidence type="ECO:0000313" key="15">
    <source>
        <dbReference type="Proteomes" id="UP000472727"/>
    </source>
</evidence>
<dbReference type="Proteomes" id="UP000483672">
    <property type="component" value="Unassembled WGS sequence"/>
</dbReference>
<evidence type="ECO:0000313" key="16">
    <source>
        <dbReference type="Proteomes" id="UP000479691"/>
    </source>
</evidence>
<feature type="transmembrane region" description="Helical" evidence="8">
    <location>
        <begin position="192"/>
        <end position="214"/>
    </location>
</feature>
<dbReference type="Proteomes" id="UP000479691">
    <property type="component" value="Unassembled WGS sequence"/>
</dbReference>
<dbReference type="AlphaFoldDB" id="A0A6G1ML61"/>
<feature type="transmembrane region" description="Helical" evidence="8">
    <location>
        <begin position="293"/>
        <end position="314"/>
    </location>
</feature>
<evidence type="ECO:0000256" key="3">
    <source>
        <dbReference type="ARBA" id="ARBA00007282"/>
    </source>
</evidence>
<dbReference type="GO" id="GO:0006629">
    <property type="term" value="P:lipid metabolic process"/>
    <property type="evidence" value="ECO:0007669"/>
    <property type="project" value="InterPro"/>
</dbReference>
<evidence type="ECO:0000313" key="17">
    <source>
        <dbReference type="Proteomes" id="UP000483672"/>
    </source>
</evidence>
<feature type="transmembrane region" description="Helical" evidence="8">
    <location>
        <begin position="334"/>
        <end position="354"/>
    </location>
</feature>
<evidence type="ECO:0000313" key="13">
    <source>
        <dbReference type="EMBL" id="KAF3229624.1"/>
    </source>
</evidence>
<keyword evidence="7 8" id="KW-0472">Membrane</keyword>
<evidence type="ECO:0000256" key="2">
    <source>
        <dbReference type="ARBA" id="ARBA00005179"/>
    </source>
</evidence>
<evidence type="ECO:0000313" key="11">
    <source>
        <dbReference type="EMBL" id="KAF3213344.1"/>
    </source>
</evidence>
<organism evidence="10 16">
    <name type="scientific">Orbilia oligospora</name>
    <name type="common">Nematode-trapping fungus</name>
    <name type="synonym">Arthrobotrys oligospora</name>
    <dbReference type="NCBI Taxonomy" id="2813651"/>
    <lineage>
        <taxon>Eukaryota</taxon>
        <taxon>Fungi</taxon>
        <taxon>Dikarya</taxon>
        <taxon>Ascomycota</taxon>
        <taxon>Pezizomycotina</taxon>
        <taxon>Orbiliomycetes</taxon>
        <taxon>Orbiliales</taxon>
        <taxon>Orbiliaceae</taxon>
        <taxon>Orbilia</taxon>
    </lineage>
</organism>
<gene>
    <name evidence="13" type="ORF">TWF106_000012</name>
    <name evidence="14" type="ORF">TWF106_000221</name>
    <name evidence="11" type="ORF">TWF191_010104</name>
    <name evidence="12" type="ORF">TWF679_007994</name>
    <name evidence="10" type="ORF">TWF788_004142</name>
</gene>
<comment type="similarity">
    <text evidence="3">Belongs to the wax synthase family.</text>
</comment>
<dbReference type="Proteomes" id="UP000614610">
    <property type="component" value="Unassembled WGS sequence"/>
</dbReference>
<sequence>MALDSLQRAFLGLPIASVAIFALPSSSFIRYALYPIPAVLMLQAVIQPPTKDNDVEDTYLFGLFTSALALRLFDYLYLQGYNTPKHFFRVQQVGKVKQQLEYPQSLWGRIKWGFLLLISQRGIGWNFEVSVPSTKYPPTRTAFLRQAVSVLLQIYLGLYLTGALHDFMTGVIRQEISVAEYPWVYDLCKNEVFQMVIILLGWVITIISHISVLYNIAGIICVGLGFGGFWKEPTSWPRTFGRLRDTWSIRSVWGKSWHQSLRRCLNAPGDRVADVIFGNPSQLSYSARLIRRYFLLFSAFAWSGIIHAGGVYFVTVTNPVPFKDSTPVSSRPAWYVSGYFFYVQAVAVTLEDFITWLFGISTEEKEVQKSPVRRVLGMVYTFAWFIWSTTALWVEPQLLSFGYKRLGDEGLGYIHILEAVSKGTAAVPLNPWPAIVDGALLLYQRYSKV</sequence>
<evidence type="ECO:0000256" key="5">
    <source>
        <dbReference type="ARBA" id="ARBA00022692"/>
    </source>
</evidence>
<evidence type="ECO:0000256" key="8">
    <source>
        <dbReference type="SAM" id="Phobius"/>
    </source>
</evidence>
<evidence type="ECO:0000313" key="10">
    <source>
        <dbReference type="EMBL" id="KAF3191950.1"/>
    </source>
</evidence>
<dbReference type="InterPro" id="IPR044851">
    <property type="entry name" value="Wax_synthase"/>
</dbReference>
<comment type="caution">
    <text evidence="10">The sequence shown here is derived from an EMBL/GenBank/DDBJ whole genome shotgun (WGS) entry which is preliminary data.</text>
</comment>
<evidence type="ECO:0000313" key="12">
    <source>
        <dbReference type="EMBL" id="KAF3221301.1"/>
    </source>
</evidence>
<dbReference type="EMBL" id="JAABOE010000002">
    <property type="protein sequence ID" value="KAF3191950.1"/>
    <property type="molecule type" value="Genomic_DNA"/>
</dbReference>
<comment type="subcellular location">
    <subcellularLocation>
        <location evidence="1">Membrane</location>
        <topology evidence="1">Multi-pass membrane protein</topology>
    </subcellularLocation>
</comment>
<dbReference type="EMBL" id="WIWT01000005">
    <property type="protein sequence ID" value="KAF3221301.1"/>
    <property type="molecule type" value="Genomic_DNA"/>
</dbReference>
<comment type="pathway">
    <text evidence="2">Secondary metabolite biosynthesis.</text>
</comment>
<reference evidence="15 16" key="1">
    <citation type="submission" date="2019-06" db="EMBL/GenBank/DDBJ databases">
        <authorList>
            <person name="Palmer J.M."/>
        </authorList>
    </citation>
    <scope>NUCLEOTIDE SEQUENCE [LARGE SCALE GENOMIC DNA]</scope>
    <source>
        <strain evidence="13 15">TWF106</strain>
        <strain evidence="11 17">TWF191</strain>
        <strain evidence="12">TWF679</strain>
        <strain evidence="10 16">TWF788</strain>
    </source>
</reference>
<feature type="transmembrane region" description="Helical" evidence="8">
    <location>
        <begin position="150"/>
        <end position="172"/>
    </location>
</feature>
<dbReference type="GO" id="GO:0016020">
    <property type="term" value="C:membrane"/>
    <property type="evidence" value="ECO:0007669"/>
    <property type="project" value="UniProtKB-SubCell"/>
</dbReference>
<dbReference type="OrthoDB" id="1077582at2759"/>
<dbReference type="EMBL" id="WIWS01000001">
    <property type="protein sequence ID" value="KAF3229832.1"/>
    <property type="molecule type" value="Genomic_DNA"/>
</dbReference>
<keyword evidence="4" id="KW-0808">Transferase</keyword>
<dbReference type="PANTHER" id="PTHR31595">
    <property type="entry name" value="LONG-CHAIN-ALCOHOL O-FATTY-ACYLTRANSFERASE 3-RELATED"/>
    <property type="match status" value="1"/>
</dbReference>
<accession>A0A6G1ML61</accession>
<proteinExistence type="inferred from homology"/>
<evidence type="ECO:0000256" key="7">
    <source>
        <dbReference type="ARBA" id="ARBA00023136"/>
    </source>
</evidence>